<keyword evidence="1" id="KW-0732">Signal</keyword>
<dbReference type="EMBL" id="FOCO01000005">
    <property type="protein sequence ID" value="SEM96007.1"/>
    <property type="molecule type" value="Genomic_DNA"/>
</dbReference>
<accession>A0A1H8CPF5</accession>
<evidence type="ECO:0000313" key="3">
    <source>
        <dbReference type="Proteomes" id="UP000183002"/>
    </source>
</evidence>
<feature type="signal peptide" evidence="1">
    <location>
        <begin position="1"/>
        <end position="18"/>
    </location>
</feature>
<dbReference type="OrthoDB" id="7857490at2"/>
<dbReference type="AlphaFoldDB" id="A0A1H8CPF5"/>
<reference evidence="2 3" key="1">
    <citation type="submission" date="2016-10" db="EMBL/GenBank/DDBJ databases">
        <authorList>
            <person name="de Groot N.N."/>
        </authorList>
    </citation>
    <scope>NUCLEOTIDE SEQUENCE [LARGE SCALE GENOMIC DNA]</scope>
    <source>
        <strain evidence="2 3">CGMCC 1.10836</strain>
    </source>
</reference>
<gene>
    <name evidence="2" type="ORF">SAMN05216227_100560</name>
</gene>
<dbReference type="RefSeq" id="WP_050519494.1">
    <property type="nucleotide sequence ID" value="NZ_FOCO01000005.1"/>
</dbReference>
<name>A0A1H8CPF5_9RHOB</name>
<feature type="chain" id="PRO_5010322010" description="MetA-pathway of phenol degradation" evidence="1">
    <location>
        <begin position="19"/>
        <end position="223"/>
    </location>
</feature>
<protein>
    <recommendedName>
        <fullName evidence="4">MetA-pathway of phenol degradation</fullName>
    </recommendedName>
</protein>
<dbReference type="STRING" id="1077947.SAMN05216227_100560"/>
<proteinExistence type="predicted"/>
<sequence>MRFVWALMIWCCAVQAQAGAWPREQGGVFIALSQDATQQKLYAEYGARNDWTMGGEVTMPKGRRLPDVSQFAHYPVWRGKGGAILSLGIAGDLREAAAATVDPLYDGVAEMTVRLGAFWGKGFQTGLGDGWATVDVQVERIVSTNWVNTGLAYKVDAGLGLKPIKQVMITAQAQYWRRDDDQFLRLEGGAALSLGPAKLVVQPSIGVIGPKDGRVKMALWLEF</sequence>
<dbReference type="Proteomes" id="UP000183002">
    <property type="component" value="Unassembled WGS sequence"/>
</dbReference>
<keyword evidence="3" id="KW-1185">Reference proteome</keyword>
<evidence type="ECO:0000256" key="1">
    <source>
        <dbReference type="SAM" id="SignalP"/>
    </source>
</evidence>
<evidence type="ECO:0000313" key="2">
    <source>
        <dbReference type="EMBL" id="SEM96007.1"/>
    </source>
</evidence>
<evidence type="ECO:0008006" key="4">
    <source>
        <dbReference type="Google" id="ProtNLM"/>
    </source>
</evidence>
<organism evidence="2 3">
    <name type="scientific">Pseudorhodobacter antarcticus</name>
    <dbReference type="NCBI Taxonomy" id="1077947"/>
    <lineage>
        <taxon>Bacteria</taxon>
        <taxon>Pseudomonadati</taxon>
        <taxon>Pseudomonadota</taxon>
        <taxon>Alphaproteobacteria</taxon>
        <taxon>Rhodobacterales</taxon>
        <taxon>Paracoccaceae</taxon>
        <taxon>Pseudorhodobacter</taxon>
    </lineage>
</organism>